<accession>A0A3P7P0J0</accession>
<evidence type="ECO:0000313" key="2">
    <source>
        <dbReference type="EMBL" id="VDN35881.1"/>
    </source>
</evidence>
<feature type="compositionally biased region" description="Polar residues" evidence="1">
    <location>
        <begin position="47"/>
        <end position="65"/>
    </location>
</feature>
<feature type="non-terminal residue" evidence="2">
    <location>
        <position position="198"/>
    </location>
</feature>
<evidence type="ECO:0000313" key="3">
    <source>
        <dbReference type="Proteomes" id="UP000281553"/>
    </source>
</evidence>
<feature type="compositionally biased region" description="Basic and acidic residues" evidence="1">
    <location>
        <begin position="36"/>
        <end position="46"/>
    </location>
</feature>
<evidence type="ECO:0000256" key="1">
    <source>
        <dbReference type="SAM" id="MobiDB-lite"/>
    </source>
</evidence>
<reference evidence="2 3" key="1">
    <citation type="submission" date="2018-11" db="EMBL/GenBank/DDBJ databases">
        <authorList>
            <consortium name="Pathogen Informatics"/>
        </authorList>
    </citation>
    <scope>NUCLEOTIDE SEQUENCE [LARGE SCALE GENOMIC DNA]</scope>
</reference>
<feature type="compositionally biased region" description="Basic and acidic residues" evidence="1">
    <location>
        <begin position="189"/>
        <end position="198"/>
    </location>
</feature>
<dbReference type="Proteomes" id="UP000281553">
    <property type="component" value="Unassembled WGS sequence"/>
</dbReference>
<proteinExistence type="predicted"/>
<gene>
    <name evidence="2" type="ORF">DILT_LOCUS16890</name>
</gene>
<sequence length="198" mass="21836">MDIVKSRNQTTVSADKEDSGDDQLSDMHHQQASPDETARSTRDISMRRSQMHQLSISRLNSTESNFKIPVTCSAKSEEQMDKGKPGCMDLALAENTDQSLNTLRTARGSDDGSQLNATMTDVGPEFSFSAFPSAYSSRRFFANTAQPPTPPPPPQPTLLQPEGREVFGRTSSPTGVAVTEAFFPPRGLQDFRDQRHQQ</sequence>
<dbReference type="AlphaFoldDB" id="A0A3P7P0J0"/>
<organism evidence="2 3">
    <name type="scientific">Dibothriocephalus latus</name>
    <name type="common">Fish tapeworm</name>
    <name type="synonym">Diphyllobothrium latum</name>
    <dbReference type="NCBI Taxonomy" id="60516"/>
    <lineage>
        <taxon>Eukaryota</taxon>
        <taxon>Metazoa</taxon>
        <taxon>Spiralia</taxon>
        <taxon>Lophotrochozoa</taxon>
        <taxon>Platyhelminthes</taxon>
        <taxon>Cestoda</taxon>
        <taxon>Eucestoda</taxon>
        <taxon>Diphyllobothriidea</taxon>
        <taxon>Diphyllobothriidae</taxon>
        <taxon>Dibothriocephalus</taxon>
    </lineage>
</organism>
<keyword evidence="3" id="KW-1185">Reference proteome</keyword>
<feature type="compositionally biased region" description="Polar residues" evidence="1">
    <location>
        <begin position="1"/>
        <end position="13"/>
    </location>
</feature>
<protein>
    <submittedName>
        <fullName evidence="2">Uncharacterized protein</fullName>
    </submittedName>
</protein>
<feature type="region of interest" description="Disordered" evidence="1">
    <location>
        <begin position="142"/>
        <end position="198"/>
    </location>
</feature>
<dbReference type="EMBL" id="UYRU01087892">
    <property type="protein sequence ID" value="VDN35881.1"/>
    <property type="molecule type" value="Genomic_DNA"/>
</dbReference>
<feature type="compositionally biased region" description="Pro residues" evidence="1">
    <location>
        <begin position="147"/>
        <end position="156"/>
    </location>
</feature>
<name>A0A3P7P0J0_DIBLA</name>
<feature type="region of interest" description="Disordered" evidence="1">
    <location>
        <begin position="1"/>
        <end position="66"/>
    </location>
</feature>